<accession>A0ABX3A3E8</accession>
<evidence type="ECO:0000313" key="2">
    <source>
        <dbReference type="EMBL" id="ODN43399.1"/>
    </source>
</evidence>
<comment type="caution">
    <text evidence="2">The sequence shown here is derived from an EMBL/GenBank/DDBJ whole genome shotgun (WGS) entry which is preliminary data.</text>
</comment>
<sequence>MKLTVIDELYRSVENEECLSLSPEYTAKIMQVAVACSGQHVIKISEKMQLDNEAKSQLVHEIAQSIQLSLENYVKQAQQSEKADVDMDSEGVNRKHVS</sequence>
<dbReference type="EMBL" id="MDTU01000001">
    <property type="protein sequence ID" value="ODN43399.1"/>
    <property type="molecule type" value="Genomic_DNA"/>
</dbReference>
<evidence type="ECO:0000256" key="1">
    <source>
        <dbReference type="SAM" id="MobiDB-lite"/>
    </source>
</evidence>
<proteinExistence type="predicted"/>
<evidence type="ECO:0000313" key="3">
    <source>
        <dbReference type="Proteomes" id="UP000094329"/>
    </source>
</evidence>
<protein>
    <submittedName>
        <fullName evidence="2">Uncharacterized protein</fullName>
    </submittedName>
</protein>
<feature type="region of interest" description="Disordered" evidence="1">
    <location>
        <begin position="79"/>
        <end position="98"/>
    </location>
</feature>
<name>A0ABX3A3E8_9GAMM</name>
<gene>
    <name evidence="2" type="ORF">BGC07_11280</name>
</gene>
<reference evidence="2 3" key="1">
    <citation type="submission" date="2016-08" db="EMBL/GenBank/DDBJ databases">
        <title>Draft genome sequence of Candidatus Piscirickettsia litoralis, from seawater.</title>
        <authorList>
            <person name="Wan X."/>
            <person name="Lee A.J."/>
            <person name="Hou S."/>
            <person name="Donachie S.P."/>
        </authorList>
    </citation>
    <scope>NUCLEOTIDE SEQUENCE [LARGE SCALE GENOMIC DNA]</scope>
    <source>
        <strain evidence="2 3">Y2</strain>
    </source>
</reference>
<dbReference type="Proteomes" id="UP000094329">
    <property type="component" value="Unassembled WGS sequence"/>
</dbReference>
<organism evidence="2 3">
    <name type="scientific">Piscirickettsia litoralis</name>
    <dbReference type="NCBI Taxonomy" id="1891921"/>
    <lineage>
        <taxon>Bacteria</taxon>
        <taxon>Pseudomonadati</taxon>
        <taxon>Pseudomonadota</taxon>
        <taxon>Gammaproteobacteria</taxon>
        <taxon>Thiotrichales</taxon>
        <taxon>Piscirickettsiaceae</taxon>
        <taxon>Piscirickettsia</taxon>
    </lineage>
</organism>
<dbReference type="RefSeq" id="WP_069313196.1">
    <property type="nucleotide sequence ID" value="NZ_MDTU01000001.1"/>
</dbReference>
<keyword evidence="3" id="KW-1185">Reference proteome</keyword>